<gene>
    <name evidence="2" type="ORF">NNX28_02535</name>
</gene>
<evidence type="ECO:0000313" key="2">
    <source>
        <dbReference type="EMBL" id="MCQ1948805.1"/>
    </source>
</evidence>
<keyword evidence="3" id="KW-1185">Reference proteome</keyword>
<feature type="domain" description="Trypsin-co-occurring" evidence="1">
    <location>
        <begin position="7"/>
        <end position="80"/>
    </location>
</feature>
<organism evidence="2 3">
    <name type="scientific">Arthrobacter jinronghuae</name>
    <dbReference type="NCBI Taxonomy" id="2964609"/>
    <lineage>
        <taxon>Bacteria</taxon>
        <taxon>Bacillati</taxon>
        <taxon>Actinomycetota</taxon>
        <taxon>Actinomycetes</taxon>
        <taxon>Micrococcales</taxon>
        <taxon>Micrococcaceae</taxon>
        <taxon>Arthrobacter</taxon>
    </lineage>
</organism>
<dbReference type="Pfam" id="PF19631">
    <property type="entry name" value="Trypco2"/>
    <property type="match status" value="1"/>
</dbReference>
<dbReference type="Proteomes" id="UP001206924">
    <property type="component" value="Unassembled WGS sequence"/>
</dbReference>
<comment type="caution">
    <text evidence="2">The sequence shown here is derived from an EMBL/GenBank/DDBJ whole genome shotgun (WGS) entry which is preliminary data.</text>
</comment>
<evidence type="ECO:0000259" key="1">
    <source>
        <dbReference type="Pfam" id="PF19631"/>
    </source>
</evidence>
<dbReference type="RefSeq" id="WP_255864704.1">
    <property type="nucleotide sequence ID" value="NZ_CP104263.1"/>
</dbReference>
<sequence length="109" mass="11808">MSNGAVVGLADGIDALRTELMDAAVRGWDQEMKFSMEPVELTVQVAVTRDVNGKIGWNIFEIGGKYEQVGTQTLTLKLTPLWKQEDGSFTSDFSIASSASSEDTVGPHK</sequence>
<evidence type="ECO:0000313" key="3">
    <source>
        <dbReference type="Proteomes" id="UP001206924"/>
    </source>
</evidence>
<name>A0ABT1NM59_9MICC</name>
<dbReference type="InterPro" id="IPR045608">
    <property type="entry name" value="Trypco2"/>
</dbReference>
<proteinExistence type="predicted"/>
<reference evidence="2 3" key="1">
    <citation type="submission" date="2022-07" db="EMBL/GenBank/DDBJ databases">
        <title>Novel species in genus Arthrobacter.</title>
        <authorList>
            <person name="Liu Y."/>
        </authorList>
    </citation>
    <scope>NUCLEOTIDE SEQUENCE [LARGE SCALE GENOMIC DNA]</scope>
    <source>
        <strain evidence="3">zg-Y859</strain>
    </source>
</reference>
<dbReference type="EMBL" id="JANFLP010000001">
    <property type="protein sequence ID" value="MCQ1948805.1"/>
    <property type="molecule type" value="Genomic_DNA"/>
</dbReference>
<accession>A0ABT1NM59</accession>
<protein>
    <recommendedName>
        <fullName evidence="1">Trypsin-co-occurring domain-containing protein</fullName>
    </recommendedName>
</protein>